<evidence type="ECO:0000256" key="1">
    <source>
        <dbReference type="SAM" id="MobiDB-lite"/>
    </source>
</evidence>
<proteinExistence type="predicted"/>
<feature type="region of interest" description="Disordered" evidence="1">
    <location>
        <begin position="85"/>
        <end position="107"/>
    </location>
</feature>
<gene>
    <name evidence="2" type="ORF">MPOR_32460</name>
</gene>
<name>A0A6N4VDQ2_9MYCO</name>
<keyword evidence="3" id="KW-1185">Reference proteome</keyword>
<dbReference type="RefSeq" id="WP_163675447.1">
    <property type="nucleotide sequence ID" value="NZ_AP022570.1"/>
</dbReference>
<evidence type="ECO:0000313" key="2">
    <source>
        <dbReference type="EMBL" id="BBX52220.1"/>
    </source>
</evidence>
<accession>A0A6N4VDQ2</accession>
<dbReference type="Proteomes" id="UP000466785">
    <property type="component" value="Chromosome"/>
</dbReference>
<sequence>MTIDGVGPQLNQPDPRGWLVFAWLPENLQKAEDATQFADHERFHHRASGDALGRGAFSRAATSAERQLLQHLGYALPEHVHTHVDYPTPGVRHRSWPQLKDQQPAAA</sequence>
<dbReference type="EMBL" id="AP022570">
    <property type="protein sequence ID" value="BBX52220.1"/>
    <property type="molecule type" value="Genomic_DNA"/>
</dbReference>
<organism evidence="2 3">
    <name type="scientific">Mycolicibacterium poriferae</name>
    <dbReference type="NCBI Taxonomy" id="39694"/>
    <lineage>
        <taxon>Bacteria</taxon>
        <taxon>Bacillati</taxon>
        <taxon>Actinomycetota</taxon>
        <taxon>Actinomycetes</taxon>
        <taxon>Mycobacteriales</taxon>
        <taxon>Mycobacteriaceae</taxon>
        <taxon>Mycolicibacterium</taxon>
    </lineage>
</organism>
<protein>
    <submittedName>
        <fullName evidence="2">Uncharacterized protein</fullName>
    </submittedName>
</protein>
<reference evidence="2 3" key="1">
    <citation type="journal article" date="2019" name="Emerg. Microbes Infect.">
        <title>Comprehensive subspecies identification of 175 nontuberculous mycobacteria species based on 7547 genomic profiles.</title>
        <authorList>
            <person name="Matsumoto Y."/>
            <person name="Kinjo T."/>
            <person name="Motooka D."/>
            <person name="Nabeya D."/>
            <person name="Jung N."/>
            <person name="Uechi K."/>
            <person name="Horii T."/>
            <person name="Iida T."/>
            <person name="Fujita J."/>
            <person name="Nakamura S."/>
        </authorList>
    </citation>
    <scope>NUCLEOTIDE SEQUENCE [LARGE SCALE GENOMIC DNA]</scope>
    <source>
        <strain evidence="2 3">JCM 12603</strain>
    </source>
</reference>
<evidence type="ECO:0000313" key="3">
    <source>
        <dbReference type="Proteomes" id="UP000466785"/>
    </source>
</evidence>
<dbReference type="AlphaFoldDB" id="A0A6N4VDQ2"/>
<dbReference type="KEGG" id="mpof:MPOR_32460"/>